<evidence type="ECO:0000259" key="2">
    <source>
        <dbReference type="Pfam" id="PF05678"/>
    </source>
</evidence>
<dbReference type="EMBL" id="JBFOLK010000011">
    <property type="protein sequence ID" value="KAL2476585.1"/>
    <property type="molecule type" value="Genomic_DNA"/>
</dbReference>
<dbReference type="Pfam" id="PF05678">
    <property type="entry name" value="VQ"/>
    <property type="match status" value="1"/>
</dbReference>
<evidence type="ECO:0000313" key="4">
    <source>
        <dbReference type="Proteomes" id="UP001604336"/>
    </source>
</evidence>
<protein>
    <submittedName>
        <fullName evidence="3">Vq domain-containing protein</fullName>
    </submittedName>
</protein>
<evidence type="ECO:0000256" key="1">
    <source>
        <dbReference type="SAM" id="MobiDB-lite"/>
    </source>
</evidence>
<evidence type="ECO:0000313" key="3">
    <source>
        <dbReference type="EMBL" id="KAL2476585.1"/>
    </source>
</evidence>
<reference evidence="4" key="1">
    <citation type="submission" date="2024-07" db="EMBL/GenBank/DDBJ databases">
        <title>Two chromosome-level genome assemblies of Korean endemic species Abeliophyllum distichum and Forsythia ovata (Oleaceae).</title>
        <authorList>
            <person name="Jang H."/>
        </authorList>
    </citation>
    <scope>NUCLEOTIDE SEQUENCE [LARGE SCALE GENOMIC DNA]</scope>
</reference>
<dbReference type="AlphaFoldDB" id="A0ABD1QK34"/>
<sequence>MGKKSTQSSMKISKNDKKLQHPPNRLIKNLRPKVYIIDSSNFKNLVQELTGNSPVVSSPPPPFVSTSPPPVEEVPAIVAVEDHAYQENSLELSFDFSTPSQGSPDSSLNYLLESSQNMDFSSQYGDIESLLMEMDQISYTCDDAMIQQEICVYDYDFSGLI</sequence>
<accession>A0ABD1QK34</accession>
<dbReference type="Proteomes" id="UP001604336">
    <property type="component" value="Unassembled WGS sequence"/>
</dbReference>
<keyword evidence="4" id="KW-1185">Reference proteome</keyword>
<feature type="compositionally biased region" description="Polar residues" evidence="1">
    <location>
        <begin position="1"/>
        <end position="12"/>
    </location>
</feature>
<comment type="caution">
    <text evidence="3">The sequence shown here is derived from an EMBL/GenBank/DDBJ whole genome shotgun (WGS) entry which is preliminary data.</text>
</comment>
<proteinExistence type="predicted"/>
<dbReference type="InterPro" id="IPR008889">
    <property type="entry name" value="VQ"/>
</dbReference>
<gene>
    <name evidence="3" type="ORF">Adt_37321</name>
</gene>
<feature type="region of interest" description="Disordered" evidence="1">
    <location>
        <begin position="1"/>
        <end position="25"/>
    </location>
</feature>
<name>A0ABD1QK34_9LAMI</name>
<feature type="domain" description="VQ" evidence="2">
    <location>
        <begin position="32"/>
        <end position="54"/>
    </location>
</feature>
<organism evidence="3 4">
    <name type="scientific">Abeliophyllum distichum</name>
    <dbReference type="NCBI Taxonomy" id="126358"/>
    <lineage>
        <taxon>Eukaryota</taxon>
        <taxon>Viridiplantae</taxon>
        <taxon>Streptophyta</taxon>
        <taxon>Embryophyta</taxon>
        <taxon>Tracheophyta</taxon>
        <taxon>Spermatophyta</taxon>
        <taxon>Magnoliopsida</taxon>
        <taxon>eudicotyledons</taxon>
        <taxon>Gunneridae</taxon>
        <taxon>Pentapetalae</taxon>
        <taxon>asterids</taxon>
        <taxon>lamiids</taxon>
        <taxon>Lamiales</taxon>
        <taxon>Oleaceae</taxon>
        <taxon>Forsythieae</taxon>
        <taxon>Abeliophyllum</taxon>
    </lineage>
</organism>